<dbReference type="PANTHER" id="PTHR43451:SF1">
    <property type="entry name" value="ACETYLTRANSFERASE"/>
    <property type="match status" value="1"/>
</dbReference>
<keyword evidence="3" id="KW-1185">Reference proteome</keyword>
<dbReference type="InterPro" id="IPR016181">
    <property type="entry name" value="Acyl_CoA_acyltransferase"/>
</dbReference>
<dbReference type="PANTHER" id="PTHR43451">
    <property type="entry name" value="ACETYLTRANSFERASE (GNAT) FAMILY PROTEIN"/>
    <property type="match status" value="1"/>
</dbReference>
<feature type="domain" description="N-acetyltransferase" evidence="1">
    <location>
        <begin position="5"/>
        <end position="158"/>
    </location>
</feature>
<dbReference type="RefSeq" id="WP_200894145.1">
    <property type="nucleotide sequence ID" value="NZ_CP090145.1"/>
</dbReference>
<dbReference type="SUPFAM" id="SSF55729">
    <property type="entry name" value="Acyl-CoA N-acyltransferases (Nat)"/>
    <property type="match status" value="1"/>
</dbReference>
<evidence type="ECO:0000313" key="2">
    <source>
        <dbReference type="EMBL" id="UOX34217.1"/>
    </source>
</evidence>
<dbReference type="InterPro" id="IPR052564">
    <property type="entry name" value="N-acetyltrans/Recomb-assoc"/>
</dbReference>
<proteinExistence type="predicted"/>
<protein>
    <submittedName>
        <fullName evidence="2">GNAT family N-acetyltransferase</fullName>
    </submittedName>
</protein>
<name>A0ABY4HPI9_9FLAO</name>
<dbReference type="CDD" id="cd04301">
    <property type="entry name" value="NAT_SF"/>
    <property type="match status" value="1"/>
</dbReference>
<accession>A0ABY4HPI9</accession>
<dbReference type="PROSITE" id="PS51186">
    <property type="entry name" value="GNAT"/>
    <property type="match status" value="1"/>
</dbReference>
<evidence type="ECO:0000259" key="1">
    <source>
        <dbReference type="PROSITE" id="PS51186"/>
    </source>
</evidence>
<evidence type="ECO:0000313" key="3">
    <source>
        <dbReference type="Proteomes" id="UP000830454"/>
    </source>
</evidence>
<reference evidence="2" key="2">
    <citation type="submission" date="2022-04" db="EMBL/GenBank/DDBJ databases">
        <title>Complete Genome Sequence of Flavobacterium sediminilitoris YSM-43, Isolated from a Tidal Sediment.</title>
        <authorList>
            <person name="Lee P.A."/>
        </authorList>
    </citation>
    <scope>NUCLEOTIDE SEQUENCE</scope>
    <source>
        <strain evidence="2">YSM-43</strain>
    </source>
</reference>
<dbReference type="EMBL" id="CP090145">
    <property type="protein sequence ID" value="UOX34217.1"/>
    <property type="molecule type" value="Genomic_DNA"/>
</dbReference>
<sequence length="162" mass="18762">MPLDITIRFGQLSDLEILQFLFVETINSTCQKDYTKEQLEAWISGVENKDRWVNIITNQYLLIAENNDVIVGFCSLDNGNYIDLLFIHKDFQRQGIAHTLYLTIEKEAKKQNQILLTADVSKTAKPFFEKIGFNVATEQIVIKKGIELINYKMKKELTELLN</sequence>
<dbReference type="InterPro" id="IPR000182">
    <property type="entry name" value="GNAT_dom"/>
</dbReference>
<dbReference type="Proteomes" id="UP000830454">
    <property type="component" value="Chromosome"/>
</dbReference>
<gene>
    <name evidence="2" type="ORF">LXD69_01580</name>
</gene>
<dbReference type="Pfam" id="PF13673">
    <property type="entry name" value="Acetyltransf_10"/>
    <property type="match status" value="1"/>
</dbReference>
<dbReference type="Gene3D" id="3.40.630.30">
    <property type="match status" value="1"/>
</dbReference>
<reference evidence="2" key="1">
    <citation type="submission" date="2021-12" db="EMBL/GenBank/DDBJ databases">
        <authorList>
            <person name="Cha I.-T."/>
            <person name="Lee K.-E."/>
            <person name="Park S.-J."/>
        </authorList>
    </citation>
    <scope>NUCLEOTIDE SEQUENCE</scope>
    <source>
        <strain evidence="2">YSM-43</strain>
    </source>
</reference>
<organism evidence="2 3">
    <name type="scientific">Flavobacterium sediminilitoris</name>
    <dbReference type="NCBI Taxonomy" id="2024526"/>
    <lineage>
        <taxon>Bacteria</taxon>
        <taxon>Pseudomonadati</taxon>
        <taxon>Bacteroidota</taxon>
        <taxon>Flavobacteriia</taxon>
        <taxon>Flavobacteriales</taxon>
        <taxon>Flavobacteriaceae</taxon>
        <taxon>Flavobacterium</taxon>
    </lineage>
</organism>